<comment type="caution">
    <text evidence="1">The sequence shown here is derived from an EMBL/GenBank/DDBJ whole genome shotgun (WGS) entry which is preliminary data.</text>
</comment>
<organism evidence="1 2">
    <name type="scientific">Brevundimonas mediterranea</name>
    <dbReference type="NCBI Taxonomy" id="74329"/>
    <lineage>
        <taxon>Bacteria</taxon>
        <taxon>Pseudomonadati</taxon>
        <taxon>Pseudomonadota</taxon>
        <taxon>Alphaproteobacteria</taxon>
        <taxon>Caulobacterales</taxon>
        <taxon>Caulobacteraceae</taxon>
        <taxon>Brevundimonas</taxon>
    </lineage>
</organism>
<reference evidence="1 2" key="1">
    <citation type="submission" date="2018-11" db="EMBL/GenBank/DDBJ databases">
        <authorList>
            <person name="Peiro R."/>
            <person name="Begona"/>
            <person name="Cbmso G."/>
            <person name="Lopez M."/>
            <person name="Gonzalez S."/>
            <person name="Sacristan E."/>
            <person name="Castillo E."/>
        </authorList>
    </citation>
    <scope>NUCLEOTIDE SEQUENCE [LARGE SCALE GENOMIC DNA]</scope>
    <source>
        <strain evidence="1">Brev_genome</strain>
    </source>
</reference>
<dbReference type="AlphaFoldDB" id="A0A7Z8Y6L1"/>
<keyword evidence="2" id="KW-1185">Reference proteome</keyword>
<sequence length="89" mass="9065">MDLVGGFLGGVHADFGVSAGAQALGDGLAQLDATIRLGEAEVLRIGVGHDELDPFKAGVDHVVHGVAAGAADAEHDDTGFQFSVLRLDQ</sequence>
<dbReference type="AntiFam" id="ANF00119">
    <property type="entry name" value="Shadow ORF (opposite ftsZ)"/>
</dbReference>
<protein>
    <submittedName>
        <fullName evidence="1">Uncharacterized protein</fullName>
    </submittedName>
</protein>
<evidence type="ECO:0000313" key="2">
    <source>
        <dbReference type="Proteomes" id="UP000289220"/>
    </source>
</evidence>
<gene>
    <name evidence="1" type="ORF">BREV_BREV_02759</name>
</gene>
<accession>A0A7Z8Y6L1</accession>
<dbReference type="Proteomes" id="UP000289220">
    <property type="component" value="Unassembled WGS sequence"/>
</dbReference>
<proteinExistence type="predicted"/>
<name>A0A7Z8Y6L1_9CAUL</name>
<dbReference type="EMBL" id="UXHF01000072">
    <property type="protein sequence ID" value="VDC51491.1"/>
    <property type="molecule type" value="Genomic_DNA"/>
</dbReference>
<evidence type="ECO:0000313" key="1">
    <source>
        <dbReference type="EMBL" id="VDC51491.1"/>
    </source>
</evidence>